<evidence type="ECO:0000256" key="21">
    <source>
        <dbReference type="SAM" id="MobiDB-lite"/>
    </source>
</evidence>
<dbReference type="PANTHER" id="PTHR47986">
    <property type="entry name" value="OSJNBA0070M12.3 PROTEIN"/>
    <property type="match status" value="1"/>
</dbReference>
<dbReference type="InterPro" id="IPR003591">
    <property type="entry name" value="Leu-rich_rpt_typical-subtyp"/>
</dbReference>
<dbReference type="InterPro" id="IPR011009">
    <property type="entry name" value="Kinase-like_dom_sf"/>
</dbReference>
<keyword evidence="5" id="KW-0433">Leucine-rich repeat</keyword>
<dbReference type="PROSITE" id="PS50011">
    <property type="entry name" value="PROTEIN_KINASE_DOM"/>
    <property type="match status" value="1"/>
</dbReference>
<evidence type="ECO:0000256" key="19">
    <source>
        <dbReference type="ARBA" id="ARBA00048679"/>
    </source>
</evidence>
<evidence type="ECO:0000256" key="18">
    <source>
        <dbReference type="ARBA" id="ARBA00047899"/>
    </source>
</evidence>
<keyword evidence="17" id="KW-0325">Glycoprotein</keyword>
<keyword evidence="4" id="KW-0723">Serine/threonine-protein kinase</keyword>
<dbReference type="PRINTS" id="PR00019">
    <property type="entry name" value="LEURICHRPT"/>
</dbReference>
<evidence type="ECO:0000256" key="15">
    <source>
        <dbReference type="ARBA" id="ARBA00023157"/>
    </source>
</evidence>
<dbReference type="Pfam" id="PF13855">
    <property type="entry name" value="LRR_8"/>
    <property type="match status" value="1"/>
</dbReference>
<evidence type="ECO:0000256" key="13">
    <source>
        <dbReference type="ARBA" id="ARBA00022989"/>
    </source>
</evidence>
<dbReference type="GO" id="GO:0030246">
    <property type="term" value="F:carbohydrate binding"/>
    <property type="evidence" value="ECO:0007669"/>
    <property type="project" value="UniProtKB-KW"/>
</dbReference>
<evidence type="ECO:0000256" key="22">
    <source>
        <dbReference type="SAM" id="Phobius"/>
    </source>
</evidence>
<reference evidence="25" key="1">
    <citation type="submission" date="2019-09" db="EMBL/GenBank/DDBJ databases">
        <title>Draft genome information of white flower Hibiscus syriacus.</title>
        <authorList>
            <person name="Kim Y.-M."/>
        </authorList>
    </citation>
    <scope>NUCLEOTIDE SEQUENCE [LARGE SCALE GENOMIC DNA]</scope>
    <source>
        <strain evidence="25">YM2019G1</strain>
    </source>
</reference>
<dbReference type="InterPro" id="IPR025875">
    <property type="entry name" value="Leu-rich_rpt_4"/>
</dbReference>
<keyword evidence="9" id="KW-0677">Repeat</keyword>
<dbReference type="SMART" id="SM00369">
    <property type="entry name" value="LRR_TYP"/>
    <property type="match status" value="5"/>
</dbReference>
<dbReference type="Pfam" id="PF08263">
    <property type="entry name" value="LRRNT_2"/>
    <property type="match status" value="3"/>
</dbReference>
<dbReference type="InterPro" id="IPR000719">
    <property type="entry name" value="Prot_kinase_dom"/>
</dbReference>
<feature type="region of interest" description="Disordered" evidence="21">
    <location>
        <begin position="455"/>
        <end position="474"/>
    </location>
</feature>
<evidence type="ECO:0000256" key="20">
    <source>
        <dbReference type="PROSITE-ProRule" id="PRU10141"/>
    </source>
</evidence>
<evidence type="ECO:0000256" key="17">
    <source>
        <dbReference type="ARBA" id="ARBA00023180"/>
    </source>
</evidence>
<feature type="signal peptide" evidence="23">
    <location>
        <begin position="1"/>
        <end position="26"/>
    </location>
</feature>
<dbReference type="EC" id="2.7.11.1" evidence="3"/>
<dbReference type="FunFam" id="1.10.510.10:FF:000060">
    <property type="entry name" value="G-type lectin S-receptor-like serine/threonine-protein kinase"/>
    <property type="match status" value="1"/>
</dbReference>
<dbReference type="Gene3D" id="1.10.510.10">
    <property type="entry name" value="Transferase(Phosphotransferase) domain 1"/>
    <property type="match status" value="1"/>
</dbReference>
<evidence type="ECO:0000313" key="26">
    <source>
        <dbReference type="Proteomes" id="UP000436088"/>
    </source>
</evidence>
<keyword evidence="14 22" id="KW-0472">Membrane</keyword>
<keyword evidence="6" id="KW-0808">Transferase</keyword>
<feature type="chain" id="PRO_5025610557" description="non-specific serine/threonine protein kinase" evidence="23">
    <location>
        <begin position="27"/>
        <end position="931"/>
    </location>
</feature>
<evidence type="ECO:0000313" key="25">
    <source>
        <dbReference type="EMBL" id="KAE8724450.1"/>
    </source>
</evidence>
<feature type="domain" description="Protein kinase" evidence="24">
    <location>
        <begin position="553"/>
        <end position="806"/>
    </location>
</feature>
<dbReference type="PROSITE" id="PS00107">
    <property type="entry name" value="PROTEIN_KINASE_ATP"/>
    <property type="match status" value="1"/>
</dbReference>
<feature type="transmembrane region" description="Helical" evidence="22">
    <location>
        <begin position="478"/>
        <end position="503"/>
    </location>
</feature>
<dbReference type="FunFam" id="3.80.10.10:FF:000129">
    <property type="entry name" value="Leucine-rich repeat receptor-like kinase"/>
    <property type="match status" value="1"/>
</dbReference>
<keyword evidence="16" id="KW-0675">Receptor</keyword>
<evidence type="ECO:0000256" key="1">
    <source>
        <dbReference type="ARBA" id="ARBA00004167"/>
    </source>
</evidence>
<evidence type="ECO:0000256" key="12">
    <source>
        <dbReference type="ARBA" id="ARBA00022840"/>
    </source>
</evidence>
<dbReference type="InterPro" id="IPR001611">
    <property type="entry name" value="Leu-rich_rpt"/>
</dbReference>
<dbReference type="InterPro" id="IPR013210">
    <property type="entry name" value="LRR_N_plant-typ"/>
</dbReference>
<evidence type="ECO:0000256" key="7">
    <source>
        <dbReference type="ARBA" id="ARBA00022692"/>
    </source>
</evidence>
<accession>A0A6A3C5G3</accession>
<evidence type="ECO:0000256" key="14">
    <source>
        <dbReference type="ARBA" id="ARBA00023136"/>
    </source>
</evidence>
<keyword evidence="11" id="KW-0418">Kinase</keyword>
<evidence type="ECO:0000256" key="8">
    <source>
        <dbReference type="ARBA" id="ARBA00022729"/>
    </source>
</evidence>
<dbReference type="Gene3D" id="3.30.200.20">
    <property type="entry name" value="Phosphorylase Kinase, domain 1"/>
    <property type="match status" value="1"/>
</dbReference>
<feature type="binding site" evidence="20">
    <location>
        <position position="581"/>
    </location>
    <ligand>
        <name>ATP</name>
        <dbReference type="ChEBI" id="CHEBI:30616"/>
    </ligand>
</feature>
<feature type="compositionally biased region" description="Polar residues" evidence="21">
    <location>
        <begin position="463"/>
        <end position="472"/>
    </location>
</feature>
<evidence type="ECO:0000256" key="11">
    <source>
        <dbReference type="ARBA" id="ARBA00022777"/>
    </source>
</evidence>
<keyword evidence="8 23" id="KW-0732">Signal</keyword>
<proteinExistence type="inferred from homology"/>
<dbReference type="Pfam" id="PF00560">
    <property type="entry name" value="LRR_1"/>
    <property type="match status" value="2"/>
</dbReference>
<dbReference type="InterPro" id="IPR052422">
    <property type="entry name" value="Auxin_Ser/Thr_Kinase"/>
</dbReference>
<dbReference type="GO" id="GO:0016020">
    <property type="term" value="C:membrane"/>
    <property type="evidence" value="ECO:0007669"/>
    <property type="project" value="UniProtKB-SubCell"/>
</dbReference>
<keyword evidence="10 20" id="KW-0547">Nucleotide-binding</keyword>
<comment type="similarity">
    <text evidence="2">Belongs to the protein kinase superfamily. Ser/Thr protein kinase family.</text>
</comment>
<comment type="subcellular location">
    <subcellularLocation>
        <location evidence="1">Membrane</location>
        <topology evidence="1">Single-pass membrane protein</topology>
    </subcellularLocation>
</comment>
<name>A0A6A3C5G3_HIBSY</name>
<keyword evidence="12 20" id="KW-0067">ATP-binding</keyword>
<keyword evidence="15" id="KW-1015">Disulfide bond</keyword>
<dbReference type="InterPro" id="IPR001245">
    <property type="entry name" value="Ser-Thr/Tyr_kinase_cat_dom"/>
</dbReference>
<evidence type="ECO:0000256" key="16">
    <source>
        <dbReference type="ARBA" id="ARBA00023170"/>
    </source>
</evidence>
<comment type="catalytic activity">
    <reaction evidence="19">
        <text>L-seryl-[protein] + ATP = O-phospho-L-seryl-[protein] + ADP + H(+)</text>
        <dbReference type="Rhea" id="RHEA:17989"/>
        <dbReference type="Rhea" id="RHEA-COMP:9863"/>
        <dbReference type="Rhea" id="RHEA-COMP:11604"/>
        <dbReference type="ChEBI" id="CHEBI:15378"/>
        <dbReference type="ChEBI" id="CHEBI:29999"/>
        <dbReference type="ChEBI" id="CHEBI:30616"/>
        <dbReference type="ChEBI" id="CHEBI:83421"/>
        <dbReference type="ChEBI" id="CHEBI:456216"/>
        <dbReference type="EC" id="2.7.11.1"/>
    </reaction>
</comment>
<dbReference type="Pfam" id="PF07714">
    <property type="entry name" value="PK_Tyr_Ser-Thr"/>
    <property type="match status" value="1"/>
</dbReference>
<dbReference type="FunFam" id="3.30.200.20:FF:000195">
    <property type="entry name" value="G-type lectin S-receptor-like serine/threonine-protein kinase"/>
    <property type="match status" value="1"/>
</dbReference>
<evidence type="ECO:0000256" key="9">
    <source>
        <dbReference type="ARBA" id="ARBA00022737"/>
    </source>
</evidence>
<comment type="caution">
    <text evidence="25">The sequence shown here is derived from an EMBL/GenBank/DDBJ whole genome shotgun (WGS) entry which is preliminary data.</text>
</comment>
<dbReference type="Proteomes" id="UP000436088">
    <property type="component" value="Unassembled WGS sequence"/>
</dbReference>
<organism evidence="25 26">
    <name type="scientific">Hibiscus syriacus</name>
    <name type="common">Rose of Sharon</name>
    <dbReference type="NCBI Taxonomy" id="106335"/>
    <lineage>
        <taxon>Eukaryota</taxon>
        <taxon>Viridiplantae</taxon>
        <taxon>Streptophyta</taxon>
        <taxon>Embryophyta</taxon>
        <taxon>Tracheophyta</taxon>
        <taxon>Spermatophyta</taxon>
        <taxon>Magnoliopsida</taxon>
        <taxon>eudicotyledons</taxon>
        <taxon>Gunneridae</taxon>
        <taxon>Pentapetalae</taxon>
        <taxon>rosids</taxon>
        <taxon>malvids</taxon>
        <taxon>Malvales</taxon>
        <taxon>Malvaceae</taxon>
        <taxon>Malvoideae</taxon>
        <taxon>Hibiscus</taxon>
    </lineage>
</organism>
<evidence type="ECO:0000259" key="24">
    <source>
        <dbReference type="PROSITE" id="PS50011"/>
    </source>
</evidence>
<dbReference type="GO" id="GO:0004674">
    <property type="term" value="F:protein serine/threonine kinase activity"/>
    <property type="evidence" value="ECO:0007669"/>
    <property type="project" value="UniProtKB-KW"/>
</dbReference>
<keyword evidence="13 22" id="KW-1133">Transmembrane helix</keyword>
<evidence type="ECO:0000256" key="10">
    <source>
        <dbReference type="ARBA" id="ARBA00022741"/>
    </source>
</evidence>
<evidence type="ECO:0000256" key="4">
    <source>
        <dbReference type="ARBA" id="ARBA00022527"/>
    </source>
</evidence>
<dbReference type="PROSITE" id="PS00108">
    <property type="entry name" value="PROTEIN_KINASE_ST"/>
    <property type="match status" value="1"/>
</dbReference>
<evidence type="ECO:0000256" key="5">
    <source>
        <dbReference type="ARBA" id="ARBA00022614"/>
    </source>
</evidence>
<dbReference type="PANTHER" id="PTHR47986:SF10">
    <property type="entry name" value="RECEPTOR-LIKE KINASE TMK4"/>
    <property type="match status" value="1"/>
</dbReference>
<dbReference type="CDD" id="cd14066">
    <property type="entry name" value="STKc_IRAK"/>
    <property type="match status" value="1"/>
</dbReference>
<dbReference type="InterPro" id="IPR032675">
    <property type="entry name" value="LRR_dom_sf"/>
</dbReference>
<evidence type="ECO:0000256" key="23">
    <source>
        <dbReference type="SAM" id="SignalP"/>
    </source>
</evidence>
<dbReference type="GO" id="GO:0005524">
    <property type="term" value="F:ATP binding"/>
    <property type="evidence" value="ECO:0007669"/>
    <property type="project" value="UniProtKB-UniRule"/>
</dbReference>
<dbReference type="AlphaFoldDB" id="A0A6A3C5G3"/>
<keyword evidence="7 22" id="KW-0812">Transmembrane</keyword>
<evidence type="ECO:0000256" key="6">
    <source>
        <dbReference type="ARBA" id="ARBA00022679"/>
    </source>
</evidence>
<dbReference type="EMBL" id="VEPZ02000472">
    <property type="protein sequence ID" value="KAE8724450.1"/>
    <property type="molecule type" value="Genomic_DNA"/>
</dbReference>
<dbReference type="InterPro" id="IPR008271">
    <property type="entry name" value="Ser/Thr_kinase_AS"/>
</dbReference>
<gene>
    <name evidence="25" type="ORF">F3Y22_tig00010533pilonHSYRG00436</name>
</gene>
<dbReference type="Pfam" id="PF12799">
    <property type="entry name" value="LRR_4"/>
    <property type="match status" value="1"/>
</dbReference>
<comment type="catalytic activity">
    <reaction evidence="18">
        <text>L-threonyl-[protein] + ATP = O-phospho-L-threonyl-[protein] + ADP + H(+)</text>
        <dbReference type="Rhea" id="RHEA:46608"/>
        <dbReference type="Rhea" id="RHEA-COMP:11060"/>
        <dbReference type="Rhea" id="RHEA-COMP:11605"/>
        <dbReference type="ChEBI" id="CHEBI:15378"/>
        <dbReference type="ChEBI" id="CHEBI:30013"/>
        <dbReference type="ChEBI" id="CHEBI:30616"/>
        <dbReference type="ChEBI" id="CHEBI:61977"/>
        <dbReference type="ChEBI" id="CHEBI:456216"/>
        <dbReference type="EC" id="2.7.11.1"/>
    </reaction>
</comment>
<evidence type="ECO:0000256" key="2">
    <source>
        <dbReference type="ARBA" id="ARBA00008684"/>
    </source>
</evidence>
<dbReference type="SUPFAM" id="SSF52058">
    <property type="entry name" value="L domain-like"/>
    <property type="match status" value="2"/>
</dbReference>
<protein>
    <recommendedName>
        <fullName evidence="3">non-specific serine/threonine protein kinase</fullName>
        <ecNumber evidence="3">2.7.11.1</ecNumber>
    </recommendedName>
</protein>
<keyword evidence="26" id="KW-1185">Reference proteome</keyword>
<dbReference type="SMART" id="SM00220">
    <property type="entry name" value="S_TKc"/>
    <property type="match status" value="1"/>
</dbReference>
<dbReference type="InterPro" id="IPR017441">
    <property type="entry name" value="Protein_kinase_ATP_BS"/>
</dbReference>
<dbReference type="SUPFAM" id="SSF56112">
    <property type="entry name" value="Protein kinase-like (PK-like)"/>
    <property type="match status" value="1"/>
</dbReference>
<evidence type="ECO:0000256" key="3">
    <source>
        <dbReference type="ARBA" id="ARBA00012513"/>
    </source>
</evidence>
<dbReference type="PROSITE" id="PS51450">
    <property type="entry name" value="LRR"/>
    <property type="match status" value="1"/>
</dbReference>
<sequence length="931" mass="103746">MAFLKFSASVFLLFLLFSLLSVISRCDNDDDDSASMAKLASALQPLPQNWSTNSSSSYCEWPGVKCDSSMHVLQINLNAKNLYGSLPSEFPPFPSLQILRLSMNKLTGSLPSLTKLPLLKELHLNKNKFKTIPPGFFQGLSGNLQVLILGDNPFLGTWMIPLEFSKFRNLTAFYAYSTNLEGYIPDIFDSLSALTNLSLHLNNLTGSLPPSFSKSKIKYLNLHMQKDGLTGTIDVLSNMTCLSRVRLQYNRLTGSIPDLSNCKTLETLDLQYNNLTGVFPPSLISHPRLEVISVNDNRLQGRCPSSIIVMKYASILDNNYCTYTGDPCDFQVTTLLDIASAWMYPYKLSLAWEGNDACRNWSFVTCDREKNITTVDFRDQELQGTISPAFGDLTKLEYVYLNDNDLAGFIPESLTRLPNLKLLDVSNNNLSGIIPCFAPSVKLITSGNDLLIPNRASDPPNGITKTGSSNSPPKGKKIGMIAGIVIATIIGVIFCIFVGWRITRIGNEDHSKKEESCPEFPPHNVLGKSRSGVKFQELQPLDYGKLVTATNNFHPTNVLGKGGFGLVYKGKLQDGQEIAVKRLSRASGQGLEEFTNEATVISKLQHRNLVRLLGCCIHGEEKMLVYEYMPNKSLDVFLFDSKKQKVLDWRKRFNIIVGISRGLLYLHRDSRLRIVHRDLKASNVLLDEELNPKISDFGIAKIFCGNESQANTRRVFGTYGYMSPEYAMKGLFSEKSDVFSFGVLTLEIVSGRRNSNFQDDEHSLSLMGYAWKLWSQGQVSELIDSMISSDLSCHREMLRCIQVGLLGDDDSDDSASMAKLAAALRPLPPTWSTNSSFSYCKWHGVKCASSMHVVEFDLNDMALGGSLPSEFPPFPCLQVLRLSRNKFKTIPAGFFQGLSGNLQVLILGQNPFLGTWTIPLEFTKFRNLSVF</sequence>
<dbReference type="Gene3D" id="3.80.10.10">
    <property type="entry name" value="Ribonuclease Inhibitor"/>
    <property type="match status" value="3"/>
</dbReference>